<dbReference type="Gene3D" id="3.40.50.1240">
    <property type="entry name" value="Phosphoglycerate mutase-like"/>
    <property type="match status" value="1"/>
</dbReference>
<evidence type="ECO:0000313" key="2">
    <source>
        <dbReference type="WBParaSite" id="Pan_g3500.t1"/>
    </source>
</evidence>
<dbReference type="SMART" id="SM00855">
    <property type="entry name" value="PGAM"/>
    <property type="match status" value="1"/>
</dbReference>
<dbReference type="AlphaFoldDB" id="A0A7E4VUS1"/>
<name>A0A7E4VUS1_PANRE</name>
<dbReference type="WBParaSite" id="Pan_g3500.t1">
    <property type="protein sequence ID" value="Pan_g3500.t1"/>
    <property type="gene ID" value="Pan_g3500"/>
</dbReference>
<proteinExistence type="predicted"/>
<dbReference type="InterPro" id="IPR013078">
    <property type="entry name" value="His_Pase_superF_clade-1"/>
</dbReference>
<accession>A0A7E4VUS1</accession>
<protein>
    <submittedName>
        <fullName evidence="2">Histidine phosphatase family protein</fullName>
    </submittedName>
</protein>
<evidence type="ECO:0000313" key="1">
    <source>
        <dbReference type="Proteomes" id="UP000492821"/>
    </source>
</evidence>
<reference evidence="1" key="1">
    <citation type="journal article" date="2013" name="Genetics">
        <title>The draft genome and transcriptome of Panagrellus redivivus are shaped by the harsh demands of a free-living lifestyle.</title>
        <authorList>
            <person name="Srinivasan J."/>
            <person name="Dillman A.R."/>
            <person name="Macchietto M.G."/>
            <person name="Heikkinen L."/>
            <person name="Lakso M."/>
            <person name="Fracchia K.M."/>
            <person name="Antoshechkin I."/>
            <person name="Mortazavi A."/>
            <person name="Wong G."/>
            <person name="Sternberg P.W."/>
        </authorList>
    </citation>
    <scope>NUCLEOTIDE SEQUENCE [LARGE SCALE GENOMIC DNA]</scope>
    <source>
        <strain evidence="1">MT8872</strain>
    </source>
</reference>
<dbReference type="PANTHER" id="PTHR16469:SF27">
    <property type="entry name" value="UBIQUITIN-ASSOCIATED AND SH3 DOMAIN-CONTAINING BA-RELATED"/>
    <property type="match status" value="1"/>
</dbReference>
<organism evidence="1 2">
    <name type="scientific">Panagrellus redivivus</name>
    <name type="common">Microworm</name>
    <dbReference type="NCBI Taxonomy" id="6233"/>
    <lineage>
        <taxon>Eukaryota</taxon>
        <taxon>Metazoa</taxon>
        <taxon>Ecdysozoa</taxon>
        <taxon>Nematoda</taxon>
        <taxon>Chromadorea</taxon>
        <taxon>Rhabditida</taxon>
        <taxon>Tylenchina</taxon>
        <taxon>Panagrolaimomorpha</taxon>
        <taxon>Panagrolaimoidea</taxon>
        <taxon>Panagrolaimidae</taxon>
        <taxon>Panagrellus</taxon>
    </lineage>
</organism>
<dbReference type="PANTHER" id="PTHR16469">
    <property type="entry name" value="UBIQUITIN-ASSOCIATED AND SH3 DOMAIN-CONTAINING BA-RELATED"/>
    <property type="match status" value="1"/>
</dbReference>
<dbReference type="SUPFAM" id="SSF53254">
    <property type="entry name" value="Phosphoglycerate mutase-like"/>
    <property type="match status" value="1"/>
</dbReference>
<keyword evidence="1" id="KW-1185">Reference proteome</keyword>
<sequence>MVRTIYIIRHAERIDNVDSQWRKKTKNAFSYDNSPLSTRGHQQCTELNRWFKDIHVDHVFASPFDRTLDTATRMIGDRNIPIKPEGGFLEALYLCESPPGVRPLEVLKETYPLIDTSYKPVVNPWKGGFKPEGVGDDACTPRVRKALNNILDNYDGDIAIVSHGAPTGALLEIMLGRWTYVGQATVSTIQSPSPGEFEAISISNADHLSDKRNLRPW</sequence>
<dbReference type="InterPro" id="IPR051710">
    <property type="entry name" value="Phosphatase_SH3-domain"/>
</dbReference>
<dbReference type="GO" id="GO:0016791">
    <property type="term" value="F:phosphatase activity"/>
    <property type="evidence" value="ECO:0007669"/>
    <property type="project" value="UniProtKB-ARBA"/>
</dbReference>
<reference evidence="2" key="2">
    <citation type="submission" date="2020-10" db="UniProtKB">
        <authorList>
            <consortium name="WormBaseParasite"/>
        </authorList>
    </citation>
    <scope>IDENTIFICATION</scope>
</reference>
<dbReference type="InterPro" id="IPR029033">
    <property type="entry name" value="His_PPase_superfam"/>
</dbReference>
<dbReference type="Pfam" id="PF00300">
    <property type="entry name" value="His_Phos_1"/>
    <property type="match status" value="1"/>
</dbReference>
<dbReference type="CDD" id="cd07067">
    <property type="entry name" value="HP_PGM_like"/>
    <property type="match status" value="1"/>
</dbReference>
<dbReference type="Proteomes" id="UP000492821">
    <property type="component" value="Unassembled WGS sequence"/>
</dbReference>